<evidence type="ECO:0000313" key="4">
    <source>
        <dbReference type="Proteomes" id="UP000011864"/>
    </source>
</evidence>
<evidence type="ECO:0000313" key="3">
    <source>
        <dbReference type="EMBL" id="AGH46431.1"/>
    </source>
</evidence>
<dbReference type="STRING" id="1129794.C427_4329"/>
<dbReference type="AlphaFoldDB" id="K7ASZ5"/>
<dbReference type="PATRIC" id="fig|1129794.4.peg.4311"/>
<evidence type="ECO:0000256" key="1">
    <source>
        <dbReference type="SAM" id="MobiDB-lite"/>
    </source>
</evidence>
<dbReference type="InterPro" id="IPR012338">
    <property type="entry name" value="Beta-lactam/transpept-like"/>
</dbReference>
<gene>
    <name evidence="3" type="ORF">C427_4329</name>
</gene>
<feature type="compositionally biased region" description="Polar residues" evidence="1">
    <location>
        <begin position="399"/>
        <end position="419"/>
    </location>
</feature>
<dbReference type="InterPro" id="IPR050491">
    <property type="entry name" value="AmpC-like"/>
</dbReference>
<protein>
    <submittedName>
        <fullName evidence="3">Beta-lactamase</fullName>
    </submittedName>
</protein>
<sequence length="542" mass="59864">MQSLSPTFLVCGLLLIGLTGFTKAESATLNEKKVHQIMQILQIPGAAIGIVKNGKVITARGFGVKKIGSKEPIDSNSIFKIASNTKAFTAAALAILVDEGKISWDGKVQRYLTDFKLHDPWVSEQFNLIDLLTHRSGLGLGAGDLMLWPEPSSFTRQEVLHNLRYLKPTGEFRADYAYDNLLYIVAGEIIPAVTDNSWETFVEQRIMQPLGMTHCFAGNVSAQRQADIATPHGIVNGKLQTIIRPIAPDKPSVSGPAGGIQCSLNDMLTWVKVQLNQGKTAAGKSLFSETQHRMMWTPQTIMPVSWRSKRFDNTHLSAYGLGWRINDMDGYLQVHHSGSLAGMYSFVSLFPELDLGFVVLTNQQSSAARSALMYTAMKPYLGDTSSDWLAKFSPPPKNHSATKPSGTTDNADNSRPDNTIASINNTDFNAYIGTYDDPWLGHFIIEQTPHSSPDNKSAGLQIHSSRVEKLVGTLYLQNSKDNLLIRWHDRSLEADAIIHLKRDNQGIVIGMTLAPESKDIDFSYDFQDLDFTKLTSPKTPAH</sequence>
<dbReference type="Gene3D" id="3.40.710.10">
    <property type="entry name" value="DD-peptidase/beta-lactamase superfamily"/>
    <property type="match status" value="1"/>
</dbReference>
<feature type="domain" description="Beta-lactamase-related" evidence="2">
    <location>
        <begin position="32"/>
        <end position="375"/>
    </location>
</feature>
<dbReference type="KEGG" id="gps:C427_4329"/>
<dbReference type="OrthoDB" id="119951at2"/>
<dbReference type="Proteomes" id="UP000011864">
    <property type="component" value="Chromosome"/>
</dbReference>
<dbReference type="RefSeq" id="WP_007639250.1">
    <property type="nucleotide sequence ID" value="NC_020514.1"/>
</dbReference>
<dbReference type="eggNOG" id="COG1680">
    <property type="taxonomic scope" value="Bacteria"/>
</dbReference>
<accession>K7ASZ5</accession>
<organism evidence="3 4">
    <name type="scientific">Paraglaciecola psychrophila 170</name>
    <dbReference type="NCBI Taxonomy" id="1129794"/>
    <lineage>
        <taxon>Bacteria</taxon>
        <taxon>Pseudomonadati</taxon>
        <taxon>Pseudomonadota</taxon>
        <taxon>Gammaproteobacteria</taxon>
        <taxon>Alteromonadales</taxon>
        <taxon>Alteromonadaceae</taxon>
        <taxon>Paraglaciecola</taxon>
    </lineage>
</organism>
<feature type="region of interest" description="Disordered" evidence="1">
    <location>
        <begin position="392"/>
        <end position="419"/>
    </location>
</feature>
<reference evidence="3 4" key="1">
    <citation type="journal article" date="2013" name="Genome Announc.">
        <title>Complete Genome Sequence of Glaciecola psychrophila Strain 170T.</title>
        <authorList>
            <person name="Yin J."/>
            <person name="Chen J."/>
            <person name="Liu G."/>
            <person name="Yu Y."/>
            <person name="Song L."/>
            <person name="Wang X."/>
            <person name="Qu X."/>
        </authorList>
    </citation>
    <scope>NUCLEOTIDE SEQUENCE [LARGE SCALE GENOMIC DNA]</scope>
    <source>
        <strain evidence="3 4">170</strain>
    </source>
</reference>
<dbReference type="PANTHER" id="PTHR46825">
    <property type="entry name" value="D-ALANYL-D-ALANINE-CARBOXYPEPTIDASE/ENDOPEPTIDASE AMPH"/>
    <property type="match status" value="1"/>
</dbReference>
<dbReference type="InterPro" id="IPR001466">
    <property type="entry name" value="Beta-lactam-related"/>
</dbReference>
<dbReference type="SUPFAM" id="SSF56601">
    <property type="entry name" value="beta-lactamase/transpeptidase-like"/>
    <property type="match status" value="1"/>
</dbReference>
<dbReference type="PANTHER" id="PTHR46825:SF15">
    <property type="entry name" value="BETA-LACTAMASE-RELATED DOMAIN-CONTAINING PROTEIN"/>
    <property type="match status" value="1"/>
</dbReference>
<name>K7ASZ5_9ALTE</name>
<evidence type="ECO:0000259" key="2">
    <source>
        <dbReference type="Pfam" id="PF00144"/>
    </source>
</evidence>
<keyword evidence="4" id="KW-1185">Reference proteome</keyword>
<dbReference type="HOGENOM" id="CLU_020027_14_3_6"/>
<dbReference type="EMBL" id="CP003837">
    <property type="protein sequence ID" value="AGH46431.1"/>
    <property type="molecule type" value="Genomic_DNA"/>
</dbReference>
<proteinExistence type="predicted"/>
<dbReference type="Pfam" id="PF00144">
    <property type="entry name" value="Beta-lactamase"/>
    <property type="match status" value="1"/>
</dbReference>